<sequence>MSDSLNPSGKCNLIGKLPQWVNCQDRLPSDNDATSRGLVRVVWQEINTSDGVTLTTWEVGIDHYENAHRYIGWMPIITE</sequence>
<name>A0ABV4P428_9GAMM</name>
<dbReference type="EMBL" id="JBGMEK010000070">
    <property type="protein sequence ID" value="MFA0813089.1"/>
    <property type="molecule type" value="Genomic_DNA"/>
</dbReference>
<accession>A0ABV4P428</accession>
<dbReference type="Proteomes" id="UP001569428">
    <property type="component" value="Unassembled WGS sequence"/>
</dbReference>
<keyword evidence="2" id="KW-1185">Reference proteome</keyword>
<protein>
    <submittedName>
        <fullName evidence="1">Uncharacterized protein</fullName>
    </submittedName>
</protein>
<gene>
    <name evidence="1" type="ORF">ACCI49_19490</name>
</gene>
<reference evidence="1 2" key="1">
    <citation type="submission" date="2024-08" db="EMBL/GenBank/DDBJ databases">
        <authorList>
            <person name="Ishaq N."/>
        </authorList>
    </citation>
    <scope>NUCLEOTIDE SEQUENCE [LARGE SCALE GENOMIC DNA]</scope>
    <source>
        <strain evidence="1 2">DSM 18651</strain>
    </source>
</reference>
<proteinExistence type="predicted"/>
<dbReference type="RefSeq" id="WP_371840840.1">
    <property type="nucleotide sequence ID" value="NZ_JBGMEK010000070.1"/>
</dbReference>
<organism evidence="1 2">
    <name type="scientific">Microbulbifer epialgicus</name>
    <dbReference type="NCBI Taxonomy" id="393907"/>
    <lineage>
        <taxon>Bacteria</taxon>
        <taxon>Pseudomonadati</taxon>
        <taxon>Pseudomonadota</taxon>
        <taxon>Gammaproteobacteria</taxon>
        <taxon>Cellvibrionales</taxon>
        <taxon>Microbulbiferaceae</taxon>
        <taxon>Microbulbifer</taxon>
    </lineage>
</organism>
<evidence type="ECO:0000313" key="1">
    <source>
        <dbReference type="EMBL" id="MFA0813089.1"/>
    </source>
</evidence>
<evidence type="ECO:0000313" key="2">
    <source>
        <dbReference type="Proteomes" id="UP001569428"/>
    </source>
</evidence>
<comment type="caution">
    <text evidence="1">The sequence shown here is derived from an EMBL/GenBank/DDBJ whole genome shotgun (WGS) entry which is preliminary data.</text>
</comment>